<evidence type="ECO:0000256" key="16">
    <source>
        <dbReference type="ARBA" id="ARBA00023136"/>
    </source>
</evidence>
<feature type="transmembrane region" description="Helical" evidence="20">
    <location>
        <begin position="140"/>
        <end position="157"/>
    </location>
</feature>
<evidence type="ECO:0000256" key="5">
    <source>
        <dbReference type="ARBA" id="ARBA00022448"/>
    </source>
</evidence>
<evidence type="ECO:0000256" key="19">
    <source>
        <dbReference type="PIRSR" id="PIRSR038885-2"/>
    </source>
</evidence>
<feature type="binding site" description="axial binding residue" evidence="19">
    <location>
        <position position="196"/>
    </location>
    <ligand>
        <name>heme b</name>
        <dbReference type="ChEBI" id="CHEBI:60344"/>
        <label>b566</label>
    </ligand>
    <ligandPart>
        <name>Fe</name>
        <dbReference type="ChEBI" id="CHEBI:18248"/>
    </ligandPart>
</feature>
<dbReference type="InterPro" id="IPR027387">
    <property type="entry name" value="Cytb/b6-like_sf"/>
</dbReference>
<comment type="subunit">
    <text evidence="3">The cytochrome bc1 complex contains 3 respiratory subunits (MT-CYB, CYC1 and UQCRFS1), 2 core proteins (UQCRC1 and UQCRC2) and probably 6 low-molecular weight proteins.</text>
</comment>
<evidence type="ECO:0000256" key="11">
    <source>
        <dbReference type="ARBA" id="ARBA00022982"/>
    </source>
</evidence>
<evidence type="ECO:0000256" key="8">
    <source>
        <dbReference type="ARBA" id="ARBA00022692"/>
    </source>
</evidence>
<evidence type="ECO:0000256" key="4">
    <source>
        <dbReference type="ARBA" id="ARBA00013531"/>
    </source>
</evidence>
<evidence type="ECO:0000259" key="21">
    <source>
        <dbReference type="PROSITE" id="PS51002"/>
    </source>
</evidence>
<keyword evidence="12 20" id="KW-1133">Transmembrane helix</keyword>
<comment type="subcellular location">
    <subcellularLocation>
        <location evidence="2">Mitochondrion inner membrane</location>
        <topology evidence="2">Multi-pass membrane protein</topology>
    </subcellularLocation>
</comment>
<dbReference type="InterPro" id="IPR005798">
    <property type="entry name" value="Cyt_b/b6_C"/>
</dbReference>
<keyword evidence="6 19" id="KW-0349">Heme</keyword>
<feature type="transmembrane region" description="Helical" evidence="20">
    <location>
        <begin position="288"/>
        <end position="308"/>
    </location>
</feature>
<dbReference type="PANTHER" id="PTHR19271">
    <property type="entry name" value="CYTOCHROME B"/>
    <property type="match status" value="1"/>
</dbReference>
<feature type="domain" description="Cytochrome b/b6 C-terminal region profile" evidence="22">
    <location>
        <begin position="210"/>
        <end position="380"/>
    </location>
</feature>
<keyword evidence="8 20" id="KW-0812">Transmembrane</keyword>
<dbReference type="GO" id="GO:0005743">
    <property type="term" value="C:mitochondrial inner membrane"/>
    <property type="evidence" value="ECO:0007669"/>
    <property type="project" value="UniProtKB-SubCell"/>
</dbReference>
<accession>A0A1Q2T9Z3</accession>
<dbReference type="CDD" id="cd00290">
    <property type="entry name" value="cytochrome_b_C"/>
    <property type="match status" value="1"/>
</dbReference>
<dbReference type="EMBL" id="MG570418">
    <property type="protein sequence ID" value="AUW54355.1"/>
    <property type="molecule type" value="Genomic_DNA"/>
</dbReference>
<evidence type="ECO:0000313" key="23">
    <source>
        <dbReference type="EMBL" id="AUW54355.1"/>
    </source>
</evidence>
<feature type="binding site" description="axial binding residue" evidence="19">
    <location>
        <position position="83"/>
    </location>
    <ligand>
        <name>heme b</name>
        <dbReference type="ChEBI" id="CHEBI:60344"/>
        <label>b562</label>
    </ligand>
    <ligandPart>
        <name>Fe</name>
        <dbReference type="ChEBI" id="CHEBI:18248"/>
    </ligandPart>
</feature>
<evidence type="ECO:0000256" key="13">
    <source>
        <dbReference type="ARBA" id="ARBA00023004"/>
    </source>
</evidence>
<evidence type="ECO:0000256" key="17">
    <source>
        <dbReference type="ARBA" id="ARBA00061233"/>
    </source>
</evidence>
<dbReference type="InterPro" id="IPR030689">
    <property type="entry name" value="Cytochrome_b"/>
</dbReference>
<keyword evidence="16 20" id="KW-0472">Membrane</keyword>
<evidence type="ECO:0000256" key="18">
    <source>
        <dbReference type="PIRSR" id="PIRSR038885-1"/>
    </source>
</evidence>
<dbReference type="AlphaFoldDB" id="A0A1Q2T9Z3"/>
<dbReference type="CDD" id="cd00284">
    <property type="entry name" value="Cytochrome_b_N"/>
    <property type="match status" value="1"/>
</dbReference>
<feature type="transmembrane region" description="Helical" evidence="20">
    <location>
        <begin position="113"/>
        <end position="133"/>
    </location>
</feature>
<dbReference type="SUPFAM" id="SSF81342">
    <property type="entry name" value="Transmembrane di-heme cytochromes"/>
    <property type="match status" value="1"/>
</dbReference>
<dbReference type="InterPro" id="IPR005797">
    <property type="entry name" value="Cyt_b/b6_N"/>
</dbReference>
<sequence>MASLRKTHPLIKIANDALVDLPTPSNISALWNFGSLLGLCLITQILTGLFLAMHYTSDISTAFSSVAHICRDVNYGWLIRNLHANGASFFFICIYMHIARGLYYGSYLYKETWNIGVVLLLLVMMTAFVGYVLPWGQMSFWGATVITNLLSAVPYMGDTLVQWIWGGFSVDNATLTRFFAFHFLLPFVIAGATVLHLLFLHETGSNNPAGLNSDADKISFHPYFSYKDLLGFILMLLALTSLALFSPNLLGDPDNFTPANPLVTPPHIQPEWYFLFAYAILRSIPNKLGGVLALLFSILVLMVVPILHTSKQRGLTFRPMTQFLFWTLVADMLILTWIGGMPVEHPYVMIGQIASVLYFALFLILIPLTGWIENKALKWA</sequence>
<evidence type="ECO:0000256" key="1">
    <source>
        <dbReference type="ARBA" id="ARBA00002566"/>
    </source>
</evidence>
<keyword evidence="11 20" id="KW-0249">Electron transport</keyword>
<dbReference type="EMBL" id="AP012107">
    <property type="protein sequence ID" value="BAW88430.1"/>
    <property type="molecule type" value="Genomic_DNA"/>
</dbReference>
<name>A0A1Q2T9Z3_9TELE</name>
<comment type="function">
    <text evidence="1 20">Component of the ubiquinol-cytochrome c reductase complex (complex III or cytochrome b-c1 complex) that is part of the mitochondrial respiratory chain. The b-c1 complex mediates electron transfer from ubiquinol to cytochrome c. Contributes to the generation of a proton gradient across the mitochondrial membrane that is then used for ATP synthesis.</text>
</comment>
<feature type="transmembrane region" description="Helical" evidence="20">
    <location>
        <begin position="320"/>
        <end position="338"/>
    </location>
</feature>
<evidence type="ECO:0000256" key="12">
    <source>
        <dbReference type="ARBA" id="ARBA00022989"/>
    </source>
</evidence>
<dbReference type="PROSITE" id="PS51003">
    <property type="entry name" value="CYTB_CTER"/>
    <property type="match status" value="1"/>
</dbReference>
<dbReference type="PROSITE" id="PS51002">
    <property type="entry name" value="CYTB_NTER"/>
    <property type="match status" value="1"/>
</dbReference>
<comment type="cofactor">
    <cofactor evidence="20">
        <name>heme b</name>
        <dbReference type="ChEBI" id="CHEBI:60344"/>
    </cofactor>
    <text evidence="20">Binds 2 heme groups non-covalently.</text>
</comment>
<reference evidence="23" key="2">
    <citation type="journal article" date="2020" name="Conserv Genet Resour">
        <title>Fish mitochondrial genome sequencing: expanding genetic resources to support species detection and biodiversity monitoring using environmental DNA.</title>
        <authorList>
            <person name="Schroeter J.C."/>
            <person name="Maloy A.P."/>
            <person name="Rees C.B."/>
            <person name="Bartron M.L."/>
        </authorList>
    </citation>
    <scope>NUCLEOTIDE SEQUENCE</scope>
</reference>
<dbReference type="GO" id="GO:0046872">
    <property type="term" value="F:metal ion binding"/>
    <property type="evidence" value="ECO:0007669"/>
    <property type="project" value="UniProtKB-UniRule"/>
</dbReference>
<comment type="cofactor">
    <cofactor evidence="19">
        <name>heme</name>
        <dbReference type="ChEBI" id="CHEBI:30413"/>
    </cofactor>
    <text evidence="19">Binds 2 heme groups non-covalently.</text>
</comment>
<protein>
    <recommendedName>
        <fullName evidence="4 20">Cytochrome b</fullName>
    </recommendedName>
</protein>
<dbReference type="InterPro" id="IPR036150">
    <property type="entry name" value="Cyt_b/b6_C_sf"/>
</dbReference>
<dbReference type="GO" id="GO:0016491">
    <property type="term" value="F:oxidoreductase activity"/>
    <property type="evidence" value="ECO:0007669"/>
    <property type="project" value="UniProtKB-UniRule"/>
</dbReference>
<reference evidence="24" key="1">
    <citation type="submission" date="2011-03" db="EMBL/GenBank/DDBJ databases">
        <title>Whole mitochondrial genome sequences in Cypriniformes.</title>
        <authorList>
            <person name="Miya M."/>
        </authorList>
    </citation>
    <scope>NUCLEOTIDE SEQUENCE</scope>
</reference>
<keyword evidence="5 20" id="KW-0813">Transport</keyword>
<keyword evidence="10" id="KW-0999">Mitochondrion inner membrane</keyword>
<feature type="binding site" description="axial binding residue" evidence="19">
    <location>
        <position position="182"/>
    </location>
    <ligand>
        <name>heme b</name>
        <dbReference type="ChEBI" id="CHEBI:60344"/>
        <label>b562</label>
    </ligand>
    <ligandPart>
        <name>Fe</name>
        <dbReference type="ChEBI" id="CHEBI:18248"/>
    </ligandPart>
</feature>
<dbReference type="SUPFAM" id="SSF81648">
    <property type="entry name" value="a domain/subunit of cytochrome bc1 complex (Ubiquinol-cytochrome c reductase)"/>
    <property type="match status" value="1"/>
</dbReference>
<dbReference type="GO" id="GO:0045275">
    <property type="term" value="C:respiratory chain complex III"/>
    <property type="evidence" value="ECO:0007669"/>
    <property type="project" value="InterPro"/>
</dbReference>
<feature type="domain" description="Cytochrome b/b6 N-terminal region profile" evidence="21">
    <location>
        <begin position="1"/>
        <end position="209"/>
    </location>
</feature>
<evidence type="ECO:0000256" key="3">
    <source>
        <dbReference type="ARBA" id="ARBA00011660"/>
    </source>
</evidence>
<dbReference type="InterPro" id="IPR048259">
    <property type="entry name" value="Cytochrome_b_N_euk/bac"/>
</dbReference>
<evidence type="ECO:0000256" key="6">
    <source>
        <dbReference type="ARBA" id="ARBA00022617"/>
    </source>
</evidence>
<feature type="transmembrane region" description="Helical" evidence="20">
    <location>
        <begin position="350"/>
        <end position="372"/>
    </location>
</feature>
<dbReference type="EMBL" id="MG570419">
    <property type="protein sequence ID" value="AUW54368.1"/>
    <property type="molecule type" value="Genomic_DNA"/>
</dbReference>
<dbReference type="PANTHER" id="PTHR19271:SF16">
    <property type="entry name" value="CYTOCHROME B"/>
    <property type="match status" value="1"/>
</dbReference>
<gene>
    <name evidence="24" type="primary">Cyt b</name>
    <name evidence="23" type="synonym">CYTB</name>
</gene>
<feature type="binding site" evidence="18">
    <location>
        <position position="201"/>
    </location>
    <ligand>
        <name>a ubiquinone</name>
        <dbReference type="ChEBI" id="CHEBI:16389"/>
    </ligand>
</feature>
<feature type="transmembrane region" description="Helical" evidence="20">
    <location>
        <begin position="87"/>
        <end position="107"/>
    </location>
</feature>
<proteinExistence type="inferred from homology"/>
<organism evidence="24">
    <name type="scientific">Semotilus atromaculatus</name>
    <name type="common">creek chub</name>
    <dbReference type="NCBI Taxonomy" id="67558"/>
    <lineage>
        <taxon>Eukaryota</taxon>
        <taxon>Metazoa</taxon>
        <taxon>Chordata</taxon>
        <taxon>Craniata</taxon>
        <taxon>Vertebrata</taxon>
        <taxon>Euteleostomi</taxon>
        <taxon>Actinopterygii</taxon>
        <taxon>Neopterygii</taxon>
        <taxon>Teleostei</taxon>
        <taxon>Ostariophysi</taxon>
        <taxon>Cypriniformes</taxon>
        <taxon>Leuciscidae</taxon>
        <taxon>Plagopterinae</taxon>
        <taxon>Semotilus</taxon>
    </lineage>
</organism>
<geneLocation type="mitochondrion" evidence="24"/>
<keyword evidence="9 19" id="KW-0479">Metal-binding</keyword>
<evidence type="ECO:0000256" key="14">
    <source>
        <dbReference type="ARBA" id="ARBA00023075"/>
    </source>
</evidence>
<feature type="transmembrane region" description="Helical" evidence="20">
    <location>
        <begin position="229"/>
        <end position="250"/>
    </location>
</feature>
<keyword evidence="13 19" id="KW-0408">Iron</keyword>
<dbReference type="InterPro" id="IPR048260">
    <property type="entry name" value="Cytochrome_b_C_euk/bac"/>
</dbReference>
<dbReference type="GO" id="GO:0006122">
    <property type="term" value="P:mitochondrial electron transport, ubiquinol to cytochrome c"/>
    <property type="evidence" value="ECO:0007669"/>
    <property type="project" value="TreeGrafter"/>
</dbReference>
<dbReference type="Pfam" id="PF00033">
    <property type="entry name" value="Cytochrome_B"/>
    <property type="match status" value="1"/>
</dbReference>
<evidence type="ECO:0000256" key="20">
    <source>
        <dbReference type="RuleBase" id="RU362117"/>
    </source>
</evidence>
<evidence type="ECO:0000256" key="2">
    <source>
        <dbReference type="ARBA" id="ARBA00004448"/>
    </source>
</evidence>
<dbReference type="Pfam" id="PF00032">
    <property type="entry name" value="Cytochrom_B_C"/>
    <property type="match status" value="1"/>
</dbReference>
<evidence type="ECO:0000256" key="7">
    <source>
        <dbReference type="ARBA" id="ARBA00022660"/>
    </source>
</evidence>
<comment type="similarity">
    <text evidence="17 20">Belongs to the cytochrome b family.</text>
</comment>
<dbReference type="Gene3D" id="1.20.810.10">
    <property type="entry name" value="Cytochrome Bc1 Complex, Chain C"/>
    <property type="match status" value="1"/>
</dbReference>
<evidence type="ECO:0000256" key="10">
    <source>
        <dbReference type="ARBA" id="ARBA00022792"/>
    </source>
</evidence>
<dbReference type="GO" id="GO:0008121">
    <property type="term" value="F:quinol-cytochrome-c reductase activity"/>
    <property type="evidence" value="ECO:0007669"/>
    <property type="project" value="InterPro"/>
</dbReference>
<evidence type="ECO:0000259" key="22">
    <source>
        <dbReference type="PROSITE" id="PS51003"/>
    </source>
</evidence>
<evidence type="ECO:0000256" key="15">
    <source>
        <dbReference type="ARBA" id="ARBA00023128"/>
    </source>
</evidence>
<evidence type="ECO:0000256" key="9">
    <source>
        <dbReference type="ARBA" id="ARBA00022723"/>
    </source>
</evidence>
<dbReference type="InterPro" id="IPR016174">
    <property type="entry name" value="Di-haem_cyt_TM"/>
</dbReference>
<feature type="transmembrane region" description="Helical" evidence="20">
    <location>
        <begin position="29"/>
        <end position="52"/>
    </location>
</feature>
<dbReference type="PIRSF" id="PIRSF038885">
    <property type="entry name" value="COB"/>
    <property type="match status" value="1"/>
</dbReference>
<dbReference type="FunFam" id="1.20.810.10:FF:000002">
    <property type="entry name" value="Cytochrome b"/>
    <property type="match status" value="1"/>
</dbReference>
<feature type="binding site" description="axial binding residue" evidence="19">
    <location>
        <position position="97"/>
    </location>
    <ligand>
        <name>heme b</name>
        <dbReference type="ChEBI" id="CHEBI:60344"/>
        <label>b566</label>
    </ligand>
    <ligandPart>
        <name>Fe</name>
        <dbReference type="ChEBI" id="CHEBI:18248"/>
    </ligandPart>
</feature>
<feature type="transmembrane region" description="Helical" evidence="20">
    <location>
        <begin position="177"/>
        <end position="200"/>
    </location>
</feature>
<keyword evidence="14" id="KW-0830">Ubiquinone</keyword>
<evidence type="ECO:0000313" key="24">
    <source>
        <dbReference type="EMBL" id="BAW88430.1"/>
    </source>
</evidence>
<keyword evidence="15 20" id="KW-0496">Mitochondrion</keyword>
<keyword evidence="7 20" id="KW-0679">Respiratory chain</keyword>